<dbReference type="InterPro" id="IPR042481">
    <property type="entry name" value="CCDC57"/>
</dbReference>
<feature type="coiled-coil region" evidence="1">
    <location>
        <begin position="803"/>
        <end position="837"/>
    </location>
</feature>
<keyword evidence="4" id="KW-1185">Reference proteome</keyword>
<name>A0ABN8L920_9CNID</name>
<feature type="coiled-coil region" evidence="1">
    <location>
        <begin position="671"/>
        <end position="723"/>
    </location>
</feature>
<feature type="coiled-coil region" evidence="1">
    <location>
        <begin position="259"/>
        <end position="403"/>
    </location>
</feature>
<evidence type="ECO:0000256" key="2">
    <source>
        <dbReference type="SAM" id="MobiDB-lite"/>
    </source>
</evidence>
<feature type="region of interest" description="Disordered" evidence="2">
    <location>
        <begin position="842"/>
        <end position="866"/>
    </location>
</feature>
<evidence type="ECO:0000313" key="3">
    <source>
        <dbReference type="EMBL" id="CAH3013590.1"/>
    </source>
</evidence>
<protein>
    <recommendedName>
        <fullName evidence="5">Coiled-coil domain containing 57</fullName>
    </recommendedName>
</protein>
<proteinExistence type="predicted"/>
<feature type="coiled-coil region" evidence="1">
    <location>
        <begin position="91"/>
        <end position="172"/>
    </location>
</feature>
<dbReference type="EMBL" id="CALNXI010000001">
    <property type="protein sequence ID" value="CAH3013590.1"/>
    <property type="molecule type" value="Genomic_DNA"/>
</dbReference>
<dbReference type="Gene3D" id="1.20.5.340">
    <property type="match status" value="1"/>
</dbReference>
<evidence type="ECO:0000313" key="4">
    <source>
        <dbReference type="Proteomes" id="UP001159427"/>
    </source>
</evidence>
<feature type="compositionally biased region" description="Basic and acidic residues" evidence="2">
    <location>
        <begin position="925"/>
        <end position="945"/>
    </location>
</feature>
<sequence>MAGFETATLQELVQQKENEWREAQELQIKSLQSALKEKERQLSNEKVRFRKLKEDFEYNLKLLEERDQELQRYNALFLQVRNINSARDGEVSDLKIQLDELKVKLSHEEKAKEELQRHYQQRLREHQQELNQFRLVKENEVNKERGEFESFKRELQIQLRAAEEDVESQRQELMAGFDDALRKREHEFRKKADDLSNSLLASELKVKMLTKELELVRVSGEKTKDELEGSETTVYDLEKQLKQKDWELTDQQSMHRAKEAEMEAEVEQLRSAFSKAQDRFQHKHAELDRYAKEKEQALVAAKESYSELERSLEEKIRTLQNQLETEQVECRRLVWANSDAVKERQLEVQRLQATIADLENKLDKQAADYSQSTVARDLELEALRQQEEKMRLETVQIKEATDRYKKELTLAMEREASLERSRAQLEVDWQRRCEDTERKVYSKHEQLITGLTKQRDESVALAQERERELAQRDSLIRVLTETRDQALATLQRHGLAIPTQLPSKEKQTAINAHGTADRQDLPAEEKIKALEVQNAELRAVIRQMRHDMEDLNNQLAGRPPSVLVRGRDDGEGPSVPLTKEYVESLEKEITELKSKNRTLRQRMEEVASKASKPPPYGRPGLPGTQTQDPFIQAHIKELNGAVAGALRQEKLELSAQVKKHQATVDHLQGSLNQVHEEVRQKQLAVDQLQYELTTQNRRATDELSALKQRITELELQLIQTRREADEYFKSGLERNAEATSLGNQLSTLKVELASQGGGGKLFNPQASVVKQLQEEILRLRRQLLSGVQTSDEASFDPYPASNVSRLHSKLQEAARRISQLSQEKEQLIQMGNRLRAELTKFTGGRKSAPPGSISVQASKPHTASMGKTPKELKDDIHSQLNAVEKLQYQLTSHELQYAQRMAQSEQQAVDKVKVTVVSSSSDSNEDGRAPEPLKESQEMESRDVSAKIDVPAEDNVTKPLVIQRTSSPVYEQSLFTSSSEGQASLQEIWKMLDAEESFSLVCSTS</sequence>
<accession>A0ABN8L920</accession>
<feature type="region of interest" description="Disordered" evidence="2">
    <location>
        <begin position="916"/>
        <end position="945"/>
    </location>
</feature>
<organism evidence="3 4">
    <name type="scientific">Porites evermanni</name>
    <dbReference type="NCBI Taxonomy" id="104178"/>
    <lineage>
        <taxon>Eukaryota</taxon>
        <taxon>Metazoa</taxon>
        <taxon>Cnidaria</taxon>
        <taxon>Anthozoa</taxon>
        <taxon>Hexacorallia</taxon>
        <taxon>Scleractinia</taxon>
        <taxon>Fungiina</taxon>
        <taxon>Poritidae</taxon>
        <taxon>Porites</taxon>
    </lineage>
</organism>
<feature type="coiled-coil region" evidence="1">
    <location>
        <begin position="582"/>
        <end position="609"/>
    </location>
</feature>
<evidence type="ECO:0000256" key="1">
    <source>
        <dbReference type="SAM" id="Coils"/>
    </source>
</evidence>
<comment type="caution">
    <text evidence="3">The sequence shown here is derived from an EMBL/GenBank/DDBJ whole genome shotgun (WGS) entry which is preliminary data.</text>
</comment>
<evidence type="ECO:0008006" key="5">
    <source>
        <dbReference type="Google" id="ProtNLM"/>
    </source>
</evidence>
<feature type="coiled-coil region" evidence="1">
    <location>
        <begin position="9"/>
        <end position="55"/>
    </location>
</feature>
<reference evidence="3 4" key="1">
    <citation type="submission" date="2022-05" db="EMBL/GenBank/DDBJ databases">
        <authorList>
            <consortium name="Genoscope - CEA"/>
            <person name="William W."/>
        </authorList>
    </citation>
    <scope>NUCLEOTIDE SEQUENCE [LARGE SCALE GENOMIC DNA]</scope>
</reference>
<dbReference type="PANTHER" id="PTHR46725:SF1">
    <property type="entry name" value="COILED-COIL DOMAIN-CONTAINING PROTEIN 57"/>
    <property type="match status" value="1"/>
</dbReference>
<keyword evidence="1" id="KW-0175">Coiled coil</keyword>
<dbReference type="Proteomes" id="UP001159427">
    <property type="component" value="Unassembled WGS sequence"/>
</dbReference>
<dbReference type="PANTHER" id="PTHR46725">
    <property type="entry name" value="COILED-COIL DOMAIN-CONTAINING PROTEIN 57"/>
    <property type="match status" value="1"/>
</dbReference>
<gene>
    <name evidence="3" type="ORF">PEVE_00000017</name>
</gene>
<feature type="region of interest" description="Disordered" evidence="2">
    <location>
        <begin position="552"/>
        <end position="576"/>
    </location>
</feature>